<dbReference type="InterPro" id="IPR011053">
    <property type="entry name" value="Single_hybrid_motif"/>
</dbReference>
<dbReference type="InParanoid" id="A0A507BF62"/>
<evidence type="ECO:0000256" key="8">
    <source>
        <dbReference type="ARBA" id="ARBA00022946"/>
    </source>
</evidence>
<comment type="cofactor">
    <cofactor evidence="1">
        <name>(R)-lipoate</name>
        <dbReference type="ChEBI" id="CHEBI:83088"/>
    </cofactor>
</comment>
<evidence type="ECO:0000256" key="5">
    <source>
        <dbReference type="ARBA" id="ARBA00022532"/>
    </source>
</evidence>
<dbReference type="NCBIfam" id="TIGR01347">
    <property type="entry name" value="sucB"/>
    <property type="match status" value="1"/>
</dbReference>
<dbReference type="GO" id="GO:0005739">
    <property type="term" value="C:mitochondrion"/>
    <property type="evidence" value="ECO:0007669"/>
    <property type="project" value="TreeGrafter"/>
</dbReference>
<evidence type="ECO:0000256" key="7">
    <source>
        <dbReference type="ARBA" id="ARBA00022823"/>
    </source>
</evidence>
<dbReference type="Pfam" id="PF00364">
    <property type="entry name" value="Biotin_lipoyl"/>
    <property type="match status" value="1"/>
</dbReference>
<dbReference type="PANTHER" id="PTHR43416:SF5">
    <property type="entry name" value="DIHYDROLIPOYLLYSINE-RESIDUE SUCCINYLTRANSFERASE COMPONENT OF 2-OXOGLUTARATE DEHYDROGENASE COMPLEX, MITOCHONDRIAL"/>
    <property type="match status" value="1"/>
</dbReference>
<dbReference type="UniPathway" id="UPA00868">
    <property type="reaction ID" value="UER00840"/>
</dbReference>
<dbReference type="GeneID" id="41970069"/>
<dbReference type="EC" id="2.3.1.61" evidence="4"/>
<keyword evidence="9" id="KW-0012">Acyltransferase</keyword>
<dbReference type="GO" id="GO:0045252">
    <property type="term" value="C:oxoglutarate dehydrogenase complex"/>
    <property type="evidence" value="ECO:0007669"/>
    <property type="project" value="InterPro"/>
</dbReference>
<evidence type="ECO:0000259" key="12">
    <source>
        <dbReference type="PROSITE" id="PS50968"/>
    </source>
</evidence>
<evidence type="ECO:0000256" key="3">
    <source>
        <dbReference type="ARBA" id="ARBA00007317"/>
    </source>
</evidence>
<dbReference type="PROSITE" id="PS00189">
    <property type="entry name" value="LIPOYL"/>
    <property type="match status" value="1"/>
</dbReference>
<evidence type="ECO:0000256" key="4">
    <source>
        <dbReference type="ARBA" id="ARBA00012945"/>
    </source>
</evidence>
<sequence length="437" mass="47962">MLSRSLLTVTRCARLRQVQQPLQQYALPLYFRQVRSYADRVVKVPQMAESISEGTLKQWSKQVGDFVEQDEEIATIETDKIDVAVNAPEAGTIKEFLANEEDTVTVGQDLVRIELGGAPSDGAKQAPSESKDEAKKEDAPASRETVEPPKKEESKPAPPPPAPEKKEPSPSPKQSPPAAKESLSSTPTLGSREERKVKMNRMRLRIAERLKQSQNTAASLTTFNEVDMSSLMEFRKLYKDDVLKKTGVKLGFMSAFSRACVLAMRDLPAVNASIEGPNGGDTIVYRDYVDISVAVATEKGLVTPVVRNVETMDMVGIEKAIADMGKKASSSLPTDLTTQARDGKLTIEDMAGGTFTISNGGVFGSLMGTPIINLPQSAVLGLHAIKERPVAVNGKIEIRPMMYLALTYDHRLLDGREAVQFLVKVKEYIEDPRRMLL</sequence>
<dbReference type="Proteomes" id="UP000319257">
    <property type="component" value="Unassembled WGS sequence"/>
</dbReference>
<dbReference type="GO" id="GO:0006099">
    <property type="term" value="P:tricarboxylic acid cycle"/>
    <property type="evidence" value="ECO:0007669"/>
    <property type="project" value="UniProtKB-KW"/>
</dbReference>
<dbReference type="GO" id="GO:0004149">
    <property type="term" value="F:dihydrolipoyllysine-residue succinyltransferase activity"/>
    <property type="evidence" value="ECO:0007669"/>
    <property type="project" value="UniProtKB-EC"/>
</dbReference>
<dbReference type="InterPro" id="IPR023213">
    <property type="entry name" value="CAT-like_dom_sf"/>
</dbReference>
<protein>
    <recommendedName>
        <fullName evidence="4">dihydrolipoyllysine-residue succinyltransferase</fullName>
        <ecNumber evidence="4">2.3.1.61</ecNumber>
    </recommendedName>
    <alternativeName>
        <fullName evidence="10">2-oxoglutarate dehydrogenase complex component E2</fullName>
    </alternativeName>
</protein>
<keyword evidence="8" id="KW-0809">Transit peptide</keyword>
<dbReference type="RefSeq" id="XP_030999824.1">
    <property type="nucleotide sequence ID" value="XM_031136832.1"/>
</dbReference>
<feature type="domain" description="Lipoyl-binding" evidence="12">
    <location>
        <begin position="39"/>
        <end position="114"/>
    </location>
</feature>
<dbReference type="OrthoDB" id="5391403at2759"/>
<keyword evidence="14" id="KW-1185">Reference proteome</keyword>
<evidence type="ECO:0000256" key="10">
    <source>
        <dbReference type="ARBA" id="ARBA00032406"/>
    </source>
</evidence>
<dbReference type="InterPro" id="IPR001078">
    <property type="entry name" value="2-oxoacid_DH_actylTfrase"/>
</dbReference>
<evidence type="ECO:0000256" key="1">
    <source>
        <dbReference type="ARBA" id="ARBA00001938"/>
    </source>
</evidence>
<dbReference type="Gene3D" id="2.40.50.100">
    <property type="match status" value="1"/>
</dbReference>
<evidence type="ECO:0000256" key="2">
    <source>
        <dbReference type="ARBA" id="ARBA00005145"/>
    </source>
</evidence>
<dbReference type="InterPro" id="IPR003016">
    <property type="entry name" value="2-oxoA_DH_lipoyl-BS"/>
</dbReference>
<dbReference type="CDD" id="cd06849">
    <property type="entry name" value="lipoyl_domain"/>
    <property type="match status" value="1"/>
</dbReference>
<comment type="caution">
    <text evidence="13">The sequence shown here is derived from an EMBL/GenBank/DDBJ whole genome shotgun (WGS) entry which is preliminary data.</text>
</comment>
<gene>
    <name evidence="13" type="ORF">E0L32_002622</name>
</gene>
<comment type="pathway">
    <text evidence="2">Amino-acid degradation; L-lysine degradation via saccharopine pathway; glutaryl-CoA from L-lysine: step 6/6.</text>
</comment>
<evidence type="ECO:0000313" key="14">
    <source>
        <dbReference type="Proteomes" id="UP000319257"/>
    </source>
</evidence>
<comment type="similarity">
    <text evidence="3">Belongs to the 2-oxoacid dehydrogenase family.</text>
</comment>
<proteinExistence type="inferred from homology"/>
<keyword evidence="7" id="KW-0450">Lipoyl</keyword>
<organism evidence="13 14">
    <name type="scientific">Thyridium curvatum</name>
    <dbReference type="NCBI Taxonomy" id="1093900"/>
    <lineage>
        <taxon>Eukaryota</taxon>
        <taxon>Fungi</taxon>
        <taxon>Dikarya</taxon>
        <taxon>Ascomycota</taxon>
        <taxon>Pezizomycotina</taxon>
        <taxon>Sordariomycetes</taxon>
        <taxon>Sordariomycetidae</taxon>
        <taxon>Thyridiales</taxon>
        <taxon>Thyridiaceae</taxon>
        <taxon>Thyridium</taxon>
    </lineage>
</organism>
<dbReference type="SUPFAM" id="SSF51230">
    <property type="entry name" value="Single hybrid motif"/>
    <property type="match status" value="1"/>
</dbReference>
<reference evidence="13 14" key="1">
    <citation type="submission" date="2019-06" db="EMBL/GenBank/DDBJ databases">
        <title>Draft genome sequence of the filamentous fungus Phialemoniopsis curvata isolated from diesel fuel.</title>
        <authorList>
            <person name="Varaljay V.A."/>
            <person name="Lyon W.J."/>
            <person name="Crouch A.L."/>
            <person name="Drake C.E."/>
            <person name="Hollomon J.M."/>
            <person name="Nadeau L.J."/>
            <person name="Nunn H.S."/>
            <person name="Stevenson B.S."/>
            <person name="Bojanowski C.L."/>
            <person name="Crookes-Goodson W.J."/>
        </authorList>
    </citation>
    <scope>NUCLEOTIDE SEQUENCE [LARGE SCALE GENOMIC DNA]</scope>
    <source>
        <strain evidence="13 14">D216</strain>
    </source>
</reference>
<feature type="compositionally biased region" description="Basic and acidic residues" evidence="11">
    <location>
        <begin position="129"/>
        <end position="155"/>
    </location>
</feature>
<keyword evidence="5" id="KW-0816">Tricarboxylic acid cycle</keyword>
<evidence type="ECO:0000313" key="13">
    <source>
        <dbReference type="EMBL" id="TPX18113.1"/>
    </source>
</evidence>
<dbReference type="AlphaFoldDB" id="A0A507BF62"/>
<name>A0A507BF62_9PEZI</name>
<dbReference type="SUPFAM" id="SSF52777">
    <property type="entry name" value="CoA-dependent acyltransferases"/>
    <property type="match status" value="1"/>
</dbReference>
<dbReference type="PANTHER" id="PTHR43416">
    <property type="entry name" value="DIHYDROLIPOYLLYSINE-RESIDUE SUCCINYLTRANSFERASE COMPONENT OF 2-OXOGLUTARATE DEHYDROGENASE COMPLEX, MITOCHONDRIAL-RELATED"/>
    <property type="match status" value="1"/>
</dbReference>
<dbReference type="EMBL" id="SKBQ01000011">
    <property type="protein sequence ID" value="TPX18113.1"/>
    <property type="molecule type" value="Genomic_DNA"/>
</dbReference>
<feature type="region of interest" description="Disordered" evidence="11">
    <location>
        <begin position="116"/>
        <end position="197"/>
    </location>
</feature>
<dbReference type="Pfam" id="PF00198">
    <property type="entry name" value="2-oxoacid_dh"/>
    <property type="match status" value="1"/>
</dbReference>
<dbReference type="FunCoup" id="A0A507BF62">
    <property type="interactions" value="832"/>
</dbReference>
<dbReference type="InterPro" id="IPR006255">
    <property type="entry name" value="SucB"/>
</dbReference>
<dbReference type="InterPro" id="IPR000089">
    <property type="entry name" value="Biotin_lipoyl"/>
</dbReference>
<evidence type="ECO:0000256" key="6">
    <source>
        <dbReference type="ARBA" id="ARBA00022679"/>
    </source>
</evidence>
<keyword evidence="6" id="KW-0808">Transferase</keyword>
<evidence type="ECO:0000256" key="9">
    <source>
        <dbReference type="ARBA" id="ARBA00023315"/>
    </source>
</evidence>
<evidence type="ECO:0000256" key="11">
    <source>
        <dbReference type="SAM" id="MobiDB-lite"/>
    </source>
</evidence>
<dbReference type="GO" id="GO:0033512">
    <property type="term" value="P:L-lysine catabolic process to acetyl-CoA via saccharopine"/>
    <property type="evidence" value="ECO:0007669"/>
    <property type="project" value="UniProtKB-UniPathway"/>
</dbReference>
<dbReference type="InterPro" id="IPR050537">
    <property type="entry name" value="2-oxoacid_dehydrogenase"/>
</dbReference>
<dbReference type="STRING" id="1093900.A0A507BF62"/>
<accession>A0A507BF62</accession>
<dbReference type="PROSITE" id="PS50968">
    <property type="entry name" value="BIOTINYL_LIPOYL"/>
    <property type="match status" value="1"/>
</dbReference>
<dbReference type="Gene3D" id="3.30.559.10">
    <property type="entry name" value="Chloramphenicol acetyltransferase-like domain"/>
    <property type="match status" value="1"/>
</dbReference>